<dbReference type="AlphaFoldDB" id="A0A6H2A0B1"/>
<name>A0A6H2A0B1_9ZZZZ</name>
<accession>A0A6H2A0B1</accession>
<proteinExistence type="predicted"/>
<evidence type="ECO:0000313" key="1">
    <source>
        <dbReference type="EMBL" id="QJA53626.1"/>
    </source>
</evidence>
<reference evidence="1" key="1">
    <citation type="submission" date="2020-03" db="EMBL/GenBank/DDBJ databases">
        <title>The deep terrestrial virosphere.</title>
        <authorList>
            <person name="Holmfeldt K."/>
            <person name="Nilsson E."/>
            <person name="Simone D."/>
            <person name="Lopez-Fernandez M."/>
            <person name="Wu X."/>
            <person name="de Brujin I."/>
            <person name="Lundin D."/>
            <person name="Andersson A."/>
            <person name="Bertilsson S."/>
            <person name="Dopson M."/>
        </authorList>
    </citation>
    <scope>NUCLEOTIDE SEQUENCE</scope>
    <source>
        <strain evidence="1">TM448A03751</strain>
    </source>
</reference>
<protein>
    <submittedName>
        <fullName evidence="1">Uncharacterized protein</fullName>
    </submittedName>
</protein>
<gene>
    <name evidence="1" type="ORF">TM448A03751_0010</name>
</gene>
<organism evidence="1">
    <name type="scientific">viral metagenome</name>
    <dbReference type="NCBI Taxonomy" id="1070528"/>
    <lineage>
        <taxon>unclassified sequences</taxon>
        <taxon>metagenomes</taxon>
        <taxon>organismal metagenomes</taxon>
    </lineage>
</organism>
<dbReference type="Gene3D" id="1.10.10.10">
    <property type="entry name" value="Winged helix-like DNA-binding domain superfamily/Winged helix DNA-binding domain"/>
    <property type="match status" value="1"/>
</dbReference>
<sequence>MIDKWIKLRKQERNKLIIAYINEHPLSPLSEVADIFKVSKQRISVIYKRYGGGKPWII</sequence>
<dbReference type="EMBL" id="MT144436">
    <property type="protein sequence ID" value="QJA53626.1"/>
    <property type="molecule type" value="Genomic_DNA"/>
</dbReference>
<dbReference type="InterPro" id="IPR036388">
    <property type="entry name" value="WH-like_DNA-bd_sf"/>
</dbReference>